<keyword evidence="3" id="KW-1185">Reference proteome</keyword>
<dbReference type="Proteomes" id="UP000198688">
    <property type="component" value="Chromosome I"/>
</dbReference>
<name>A0A1H1ZEU8_9ACTN</name>
<organism evidence="2 3">
    <name type="scientific">Actinoplanes derwentensis</name>
    <dbReference type="NCBI Taxonomy" id="113562"/>
    <lineage>
        <taxon>Bacteria</taxon>
        <taxon>Bacillati</taxon>
        <taxon>Actinomycetota</taxon>
        <taxon>Actinomycetes</taxon>
        <taxon>Micromonosporales</taxon>
        <taxon>Micromonosporaceae</taxon>
        <taxon>Actinoplanes</taxon>
    </lineage>
</organism>
<proteinExistence type="predicted"/>
<gene>
    <name evidence="2" type="ORF">SAMN04489716_3287</name>
</gene>
<dbReference type="AlphaFoldDB" id="A0A1H1ZEU8"/>
<feature type="transmembrane region" description="Helical" evidence="1">
    <location>
        <begin position="12"/>
        <end position="31"/>
    </location>
</feature>
<protein>
    <submittedName>
        <fullName evidence="2">Uncharacterized protein</fullName>
    </submittedName>
</protein>
<keyword evidence="1" id="KW-0812">Transmembrane</keyword>
<dbReference type="STRING" id="113562.SAMN04489716_3287"/>
<feature type="transmembrane region" description="Helical" evidence="1">
    <location>
        <begin position="175"/>
        <end position="196"/>
    </location>
</feature>
<evidence type="ECO:0000256" key="1">
    <source>
        <dbReference type="SAM" id="Phobius"/>
    </source>
</evidence>
<evidence type="ECO:0000313" key="2">
    <source>
        <dbReference type="EMBL" id="SDT32244.1"/>
    </source>
</evidence>
<evidence type="ECO:0000313" key="3">
    <source>
        <dbReference type="Proteomes" id="UP000198688"/>
    </source>
</evidence>
<keyword evidence="1" id="KW-0472">Membrane</keyword>
<sequence>MTRTAWWRRVLTAPFTWASVACLILAGWSLWTGGVFEGPIARQVRTSSVYAVPSVGLDVAAAERIIGNRRLIVVFAEPDTPDPGLICDALDRAADGTMVMVLRSQPDGWKRYGCAMFDGGGELMAMEGTLGVGIQQFGDDPLATIKVVVVNYDRIVRAGYLSDGPRTISPYLPRYLMAGAAVLAVLFGSLLIWLGGRRAGRVAMDRRERRDSATDGRVAVSAAAAVVAQQIIDLDSRYRHGDDNFRRRYVTLAGDYADLLGDLETVDDGRAAQRVEKLLDRARHLSRRR</sequence>
<dbReference type="PROSITE" id="PS51257">
    <property type="entry name" value="PROKAR_LIPOPROTEIN"/>
    <property type="match status" value="1"/>
</dbReference>
<dbReference type="RefSeq" id="WP_092545446.1">
    <property type="nucleotide sequence ID" value="NZ_BOMJ01000005.1"/>
</dbReference>
<reference evidence="2 3" key="1">
    <citation type="submission" date="2016-10" db="EMBL/GenBank/DDBJ databases">
        <authorList>
            <person name="de Groot N.N."/>
        </authorList>
    </citation>
    <scope>NUCLEOTIDE SEQUENCE [LARGE SCALE GENOMIC DNA]</scope>
    <source>
        <strain evidence="2 3">DSM 43941</strain>
    </source>
</reference>
<keyword evidence="1" id="KW-1133">Transmembrane helix</keyword>
<accession>A0A1H1ZEU8</accession>
<dbReference type="EMBL" id="LT629758">
    <property type="protein sequence ID" value="SDT32244.1"/>
    <property type="molecule type" value="Genomic_DNA"/>
</dbReference>
<dbReference type="OrthoDB" id="3372801at2"/>